<dbReference type="EMBL" id="LT629772">
    <property type="protein sequence ID" value="SDR93997.1"/>
    <property type="molecule type" value="Genomic_DNA"/>
</dbReference>
<evidence type="ECO:0000256" key="5">
    <source>
        <dbReference type="ARBA" id="ARBA00022597"/>
    </source>
</evidence>
<dbReference type="RefSeq" id="WP_091519006.1">
    <property type="nucleotide sequence ID" value="NZ_LT629772.1"/>
</dbReference>
<feature type="transmembrane region" description="Helical" evidence="10">
    <location>
        <begin position="291"/>
        <end position="312"/>
    </location>
</feature>
<feature type="transmembrane region" description="Helical" evidence="10">
    <location>
        <begin position="115"/>
        <end position="132"/>
    </location>
</feature>
<dbReference type="NCBIfam" id="TIGR00879">
    <property type="entry name" value="SP"/>
    <property type="match status" value="1"/>
</dbReference>
<dbReference type="InterPro" id="IPR005828">
    <property type="entry name" value="MFS_sugar_transport-like"/>
</dbReference>
<feature type="transmembrane region" description="Helical" evidence="10">
    <location>
        <begin position="319"/>
        <end position="341"/>
    </location>
</feature>
<dbReference type="PANTHER" id="PTHR48020">
    <property type="entry name" value="PROTON MYO-INOSITOL COTRANSPORTER"/>
    <property type="match status" value="1"/>
</dbReference>
<keyword evidence="13" id="KW-1185">Reference proteome</keyword>
<feature type="transmembrane region" description="Helical" evidence="10">
    <location>
        <begin position="20"/>
        <end position="45"/>
    </location>
</feature>
<evidence type="ECO:0000256" key="6">
    <source>
        <dbReference type="ARBA" id="ARBA00022692"/>
    </source>
</evidence>
<dbReference type="Pfam" id="PF00083">
    <property type="entry name" value="Sugar_tr"/>
    <property type="match status" value="1"/>
</dbReference>
<evidence type="ECO:0000313" key="12">
    <source>
        <dbReference type="EMBL" id="SDR93997.1"/>
    </source>
</evidence>
<dbReference type="Proteomes" id="UP000199103">
    <property type="component" value="Chromosome I"/>
</dbReference>
<protein>
    <submittedName>
        <fullName evidence="12">MFS transporter, sugar porter (SP) family</fullName>
    </submittedName>
</protein>
<keyword evidence="5" id="KW-0762">Sugar transport</keyword>
<name>A0A1H1N509_9ACTN</name>
<evidence type="ECO:0000256" key="10">
    <source>
        <dbReference type="SAM" id="Phobius"/>
    </source>
</evidence>
<dbReference type="InterPro" id="IPR005829">
    <property type="entry name" value="Sugar_transporter_CS"/>
</dbReference>
<dbReference type="InterPro" id="IPR050814">
    <property type="entry name" value="Myo-inositol_Transporter"/>
</dbReference>
<dbReference type="PROSITE" id="PS00217">
    <property type="entry name" value="SUGAR_TRANSPORT_2"/>
    <property type="match status" value="1"/>
</dbReference>
<dbReference type="GO" id="GO:0022857">
    <property type="term" value="F:transmembrane transporter activity"/>
    <property type="evidence" value="ECO:0007669"/>
    <property type="project" value="InterPro"/>
</dbReference>
<keyword evidence="6 10" id="KW-0812">Transmembrane</keyword>
<dbReference type="OrthoDB" id="4008739at2"/>
<evidence type="ECO:0000256" key="4">
    <source>
        <dbReference type="ARBA" id="ARBA00022475"/>
    </source>
</evidence>
<dbReference type="PRINTS" id="PR00171">
    <property type="entry name" value="SUGRTRNSPORT"/>
</dbReference>
<evidence type="ECO:0000313" key="13">
    <source>
        <dbReference type="Proteomes" id="UP000199103"/>
    </source>
</evidence>
<keyword evidence="4" id="KW-1003">Cell membrane</keyword>
<feature type="transmembrane region" description="Helical" evidence="10">
    <location>
        <begin position="347"/>
        <end position="374"/>
    </location>
</feature>
<dbReference type="PANTHER" id="PTHR48020:SF12">
    <property type="entry name" value="PROTON MYO-INOSITOL COTRANSPORTER"/>
    <property type="match status" value="1"/>
</dbReference>
<dbReference type="GO" id="GO:0005886">
    <property type="term" value="C:plasma membrane"/>
    <property type="evidence" value="ECO:0007669"/>
    <property type="project" value="UniProtKB-SubCell"/>
</dbReference>
<feature type="transmembrane region" description="Helical" evidence="10">
    <location>
        <begin position="418"/>
        <end position="436"/>
    </location>
</feature>
<proteinExistence type="inferred from homology"/>
<dbReference type="InterPro" id="IPR020846">
    <property type="entry name" value="MFS_dom"/>
</dbReference>
<dbReference type="STRING" id="630515.SAMN04489812_0382"/>
<dbReference type="InterPro" id="IPR003663">
    <property type="entry name" value="Sugar/inositol_transpt"/>
</dbReference>
<sequence>MSSGFIAEIRRGNTAFLLRIALIAAIGGFLFGYDTGIISGAQLYITKDLQASTPEQQWLVGSLLIGAVVGAMLSAYSSDRIGRKRTKIIAGTVYLVGGLASGLAPSVGFLLGARFVLGLAVGTASFVSVEYISEQAPKRLRGGVTSFNQLMVTFGILVSYLIAAGFQNVGGTWRWMLGLSALPGVALAIGMITVPESPRWLVSHARVREARAVLRRTRAADEVEDELAEIQETTRKESRQRIGDLFRTPLRPLMIVGLILAAGQQLIGVNTVIYYSATILHYTGLSANDSVLQAISVGVTNVIFTVIAVLLLDRVGRRPLLLIGTAAAVVALVGLGLWFLLGSWQQQGWLALAFLLLFMAGFAIGLGPVFWLMISEIYPLAIRSKAMSIATVTNWAANFAVSYLFLQLVGAVGKPVTFWIYAGFGVLSFAFFFWRLPETRHRSLEEIERELGVPAGH</sequence>
<dbReference type="PROSITE" id="PS00216">
    <property type="entry name" value="SUGAR_TRANSPORT_1"/>
    <property type="match status" value="2"/>
</dbReference>
<feature type="transmembrane region" description="Helical" evidence="10">
    <location>
        <begin position="386"/>
        <end position="406"/>
    </location>
</feature>
<keyword evidence="3 9" id="KW-0813">Transport</keyword>
<comment type="similarity">
    <text evidence="2 9">Belongs to the major facilitator superfamily. Sugar transporter (TC 2.A.1.1) family.</text>
</comment>
<evidence type="ECO:0000256" key="1">
    <source>
        <dbReference type="ARBA" id="ARBA00004651"/>
    </source>
</evidence>
<dbReference type="Gene3D" id="1.20.1250.20">
    <property type="entry name" value="MFS general substrate transporter like domains"/>
    <property type="match status" value="1"/>
</dbReference>
<feature type="domain" description="Major facilitator superfamily (MFS) profile" evidence="11">
    <location>
        <begin position="20"/>
        <end position="440"/>
    </location>
</feature>
<reference evidence="12 13" key="1">
    <citation type="submission" date="2016-10" db="EMBL/GenBank/DDBJ databases">
        <authorList>
            <person name="de Groot N.N."/>
        </authorList>
    </citation>
    <scope>NUCLEOTIDE SEQUENCE [LARGE SCALE GENOMIC DNA]</scope>
    <source>
        <strain evidence="12 13">DSM 21800</strain>
    </source>
</reference>
<comment type="subcellular location">
    <subcellularLocation>
        <location evidence="1">Cell membrane</location>
        <topology evidence="1">Multi-pass membrane protein</topology>
    </subcellularLocation>
</comment>
<feature type="transmembrane region" description="Helical" evidence="10">
    <location>
        <begin position="253"/>
        <end position="276"/>
    </location>
</feature>
<feature type="transmembrane region" description="Helical" evidence="10">
    <location>
        <begin position="57"/>
        <end position="76"/>
    </location>
</feature>
<evidence type="ECO:0000256" key="7">
    <source>
        <dbReference type="ARBA" id="ARBA00022989"/>
    </source>
</evidence>
<dbReference type="SUPFAM" id="SSF103473">
    <property type="entry name" value="MFS general substrate transporter"/>
    <property type="match status" value="1"/>
</dbReference>
<dbReference type="FunFam" id="1.20.1250.20:FF:000218">
    <property type="entry name" value="facilitated trehalose transporter Tret1"/>
    <property type="match status" value="1"/>
</dbReference>
<feature type="transmembrane region" description="Helical" evidence="10">
    <location>
        <begin position="175"/>
        <end position="194"/>
    </location>
</feature>
<keyword evidence="7 10" id="KW-1133">Transmembrane helix</keyword>
<dbReference type="InterPro" id="IPR036259">
    <property type="entry name" value="MFS_trans_sf"/>
</dbReference>
<evidence type="ECO:0000256" key="3">
    <source>
        <dbReference type="ARBA" id="ARBA00022448"/>
    </source>
</evidence>
<evidence type="ECO:0000256" key="2">
    <source>
        <dbReference type="ARBA" id="ARBA00010992"/>
    </source>
</evidence>
<accession>A0A1H1N509</accession>
<feature type="transmembrane region" description="Helical" evidence="10">
    <location>
        <begin position="144"/>
        <end position="163"/>
    </location>
</feature>
<evidence type="ECO:0000259" key="11">
    <source>
        <dbReference type="PROSITE" id="PS50850"/>
    </source>
</evidence>
<evidence type="ECO:0000256" key="8">
    <source>
        <dbReference type="ARBA" id="ARBA00023136"/>
    </source>
</evidence>
<dbReference type="AlphaFoldDB" id="A0A1H1N509"/>
<organism evidence="12 13">
    <name type="scientific">Microlunatus soli</name>
    <dbReference type="NCBI Taxonomy" id="630515"/>
    <lineage>
        <taxon>Bacteria</taxon>
        <taxon>Bacillati</taxon>
        <taxon>Actinomycetota</taxon>
        <taxon>Actinomycetes</taxon>
        <taxon>Propionibacteriales</taxon>
        <taxon>Propionibacteriaceae</taxon>
        <taxon>Microlunatus</taxon>
    </lineage>
</organism>
<keyword evidence="8 10" id="KW-0472">Membrane</keyword>
<feature type="transmembrane region" description="Helical" evidence="10">
    <location>
        <begin position="88"/>
        <end position="109"/>
    </location>
</feature>
<evidence type="ECO:0000256" key="9">
    <source>
        <dbReference type="RuleBase" id="RU003346"/>
    </source>
</evidence>
<dbReference type="PROSITE" id="PS50850">
    <property type="entry name" value="MFS"/>
    <property type="match status" value="1"/>
</dbReference>
<gene>
    <name evidence="12" type="ORF">SAMN04489812_0382</name>
</gene>